<proteinExistence type="predicted"/>
<keyword evidence="2" id="KW-1185">Reference proteome</keyword>
<dbReference type="AlphaFoldDB" id="A0A267ELD0"/>
<dbReference type="Proteomes" id="UP000215902">
    <property type="component" value="Unassembled WGS sequence"/>
</dbReference>
<gene>
    <name evidence="1" type="ORF">BOX15_Mlig031290g1</name>
</gene>
<evidence type="ECO:0000313" key="2">
    <source>
        <dbReference type="Proteomes" id="UP000215902"/>
    </source>
</evidence>
<accession>A0A267ELD0</accession>
<comment type="caution">
    <text evidence="1">The sequence shown here is derived from an EMBL/GenBank/DDBJ whole genome shotgun (WGS) entry which is preliminary data.</text>
</comment>
<reference evidence="1 2" key="1">
    <citation type="submission" date="2017-06" db="EMBL/GenBank/DDBJ databases">
        <title>A platform for efficient transgenesis in Macrostomum lignano, a flatworm model organism for stem cell research.</title>
        <authorList>
            <person name="Berezikov E."/>
        </authorList>
    </citation>
    <scope>NUCLEOTIDE SEQUENCE [LARGE SCALE GENOMIC DNA]</scope>
    <source>
        <strain evidence="1">DV1</strain>
        <tissue evidence="1">Whole organism</tissue>
    </source>
</reference>
<organism evidence="1 2">
    <name type="scientific">Macrostomum lignano</name>
    <dbReference type="NCBI Taxonomy" id="282301"/>
    <lineage>
        <taxon>Eukaryota</taxon>
        <taxon>Metazoa</taxon>
        <taxon>Spiralia</taxon>
        <taxon>Lophotrochozoa</taxon>
        <taxon>Platyhelminthes</taxon>
        <taxon>Rhabditophora</taxon>
        <taxon>Macrostomorpha</taxon>
        <taxon>Macrostomida</taxon>
        <taxon>Macrostomidae</taxon>
        <taxon>Macrostomum</taxon>
    </lineage>
</organism>
<evidence type="ECO:0000313" key="1">
    <source>
        <dbReference type="EMBL" id="PAA62291.1"/>
    </source>
</evidence>
<feature type="non-terminal residue" evidence="1">
    <location>
        <position position="1"/>
    </location>
</feature>
<name>A0A267ELD0_9PLAT</name>
<sequence length="56" mass="6225">SDAFINANDASPMIDRQRQSLEDMRNSKRAGILGGMLKRHAKRQGGNFLNTYGMQG</sequence>
<dbReference type="EMBL" id="NIVC01001953">
    <property type="protein sequence ID" value="PAA62291.1"/>
    <property type="molecule type" value="Genomic_DNA"/>
</dbReference>
<protein>
    <submittedName>
        <fullName evidence="1">Uncharacterized protein</fullName>
    </submittedName>
</protein>